<gene>
    <name evidence="1" type="ORF">ETQ85_03155</name>
</gene>
<dbReference type="RefSeq" id="WP_148577591.1">
    <property type="nucleotide sequence ID" value="NZ_SDKK01000002.1"/>
</dbReference>
<dbReference type="Gene3D" id="3.40.50.12780">
    <property type="entry name" value="N-terminal domain of ligase-like"/>
    <property type="match status" value="1"/>
</dbReference>
<dbReference type="SUPFAM" id="SSF56801">
    <property type="entry name" value="Acetyl-CoA synthetase-like"/>
    <property type="match status" value="1"/>
</dbReference>
<dbReference type="GO" id="GO:0016874">
    <property type="term" value="F:ligase activity"/>
    <property type="evidence" value="ECO:0007669"/>
    <property type="project" value="UniProtKB-KW"/>
</dbReference>
<dbReference type="PANTHER" id="PTHR36932">
    <property type="entry name" value="CAPSULAR POLYSACCHARIDE BIOSYNTHESIS PROTEIN"/>
    <property type="match status" value="1"/>
</dbReference>
<proteinExistence type="predicted"/>
<protein>
    <submittedName>
        <fullName evidence="1">Phenylacetate--CoA ligase family protein</fullName>
    </submittedName>
</protein>
<evidence type="ECO:0000313" key="1">
    <source>
        <dbReference type="EMBL" id="TYC61668.1"/>
    </source>
</evidence>
<dbReference type="PANTHER" id="PTHR36932:SF1">
    <property type="entry name" value="CAPSULAR POLYSACCHARIDE BIOSYNTHESIS PROTEIN"/>
    <property type="match status" value="1"/>
</dbReference>
<reference evidence="1 2" key="1">
    <citation type="submission" date="2019-01" db="EMBL/GenBank/DDBJ databases">
        <title>Zoogloea oleivorans genome sequencing and assembly.</title>
        <authorList>
            <person name="Tancsics A."/>
            <person name="Farkas M."/>
            <person name="Kriszt B."/>
            <person name="Maroti G."/>
            <person name="Horvath B."/>
        </authorList>
    </citation>
    <scope>NUCLEOTIDE SEQUENCE [LARGE SCALE GENOMIC DNA]</scope>
    <source>
        <strain evidence="1 2">Buc</strain>
    </source>
</reference>
<accession>A0A6C2D528</accession>
<dbReference type="OrthoDB" id="580775at2"/>
<name>A0A6C2D528_9RHOO</name>
<dbReference type="Proteomes" id="UP000389128">
    <property type="component" value="Unassembled WGS sequence"/>
</dbReference>
<organism evidence="1 2">
    <name type="scientific">Zoogloea oleivorans</name>
    <dbReference type="NCBI Taxonomy" id="1552750"/>
    <lineage>
        <taxon>Bacteria</taxon>
        <taxon>Pseudomonadati</taxon>
        <taxon>Pseudomonadota</taxon>
        <taxon>Betaproteobacteria</taxon>
        <taxon>Rhodocyclales</taxon>
        <taxon>Zoogloeaceae</taxon>
        <taxon>Zoogloea</taxon>
    </lineage>
</organism>
<dbReference type="AlphaFoldDB" id="A0A6C2D528"/>
<dbReference type="InterPro" id="IPR042099">
    <property type="entry name" value="ANL_N_sf"/>
</dbReference>
<dbReference type="InterPro" id="IPR053158">
    <property type="entry name" value="CapK_Type1_Caps_Biosynth"/>
</dbReference>
<comment type="caution">
    <text evidence="1">The sequence shown here is derived from an EMBL/GenBank/DDBJ whole genome shotgun (WGS) entry which is preliminary data.</text>
</comment>
<keyword evidence="2" id="KW-1185">Reference proteome</keyword>
<evidence type="ECO:0000313" key="2">
    <source>
        <dbReference type="Proteomes" id="UP000389128"/>
    </source>
</evidence>
<keyword evidence="1" id="KW-0436">Ligase</keyword>
<dbReference type="EMBL" id="SDKK01000002">
    <property type="protein sequence ID" value="TYC61668.1"/>
    <property type="molecule type" value="Genomic_DNA"/>
</dbReference>
<sequence>MLAQLLPTTVLPPSPVFPVVHHPLAAQVLDIARQLRRFEQLPPAQQQALQADQILALLRHAHACSPFWRARLDAAGFNPAAATFDGFGTLPVLSRSELQNHFAAMRARLPGQDDSAFVVTATSGSTGQPVRVERLRELHGLLYEAVGLIDNEWHGRDPSQTLGVLGIGLQDAAFPDWGGIYPLLGYRGQGFSRGLATHPLASHLAWLAACRPGYLKCSPLAAAELARLALASGQQLPLRQILSQSERVLPAHRALCRAAFGAEIKDRYSCEEAGWLALQCPQHDHLHILSGTVHVEIVDEAGQACPVGQPGRVLVTGLHSYAMPLIRYELGDLAEWGPPCDCGITLPVIRRLWGRTRHQLRLPSGERRPMPALGDDIGRIAAVQEFQVRQYLGGELEILCRVSRPLCSAERDAIARILRTNVTAELQVFIREVDAIDWGPGWKRDEFVSLDAPRPTGAG</sequence>